<name>A0A2M9D0K6_9CELL</name>
<dbReference type="PANTHER" id="PTHR33221">
    <property type="entry name" value="WINGED HELIX-TURN-HELIX TRANSCRIPTIONAL REGULATOR, RRF2 FAMILY"/>
    <property type="match status" value="1"/>
</dbReference>
<dbReference type="AlphaFoldDB" id="A0A2M9D0K6"/>
<dbReference type="Pfam" id="PF02082">
    <property type="entry name" value="Rrf2"/>
    <property type="match status" value="1"/>
</dbReference>
<proteinExistence type="predicted"/>
<organism evidence="2 3">
    <name type="scientific">Sediminihabitans luteus</name>
    <dbReference type="NCBI Taxonomy" id="1138585"/>
    <lineage>
        <taxon>Bacteria</taxon>
        <taxon>Bacillati</taxon>
        <taxon>Actinomycetota</taxon>
        <taxon>Actinomycetes</taxon>
        <taxon>Micrococcales</taxon>
        <taxon>Cellulomonadaceae</taxon>
        <taxon>Sediminihabitans</taxon>
    </lineage>
</organism>
<dbReference type="GO" id="GO:0003677">
    <property type="term" value="F:DNA binding"/>
    <property type="evidence" value="ECO:0007669"/>
    <property type="project" value="UniProtKB-KW"/>
</dbReference>
<keyword evidence="1" id="KW-0238">DNA-binding</keyword>
<dbReference type="PANTHER" id="PTHR33221:SF5">
    <property type="entry name" value="HTH-TYPE TRANSCRIPTIONAL REGULATOR ISCR"/>
    <property type="match status" value="1"/>
</dbReference>
<dbReference type="GO" id="GO:0005829">
    <property type="term" value="C:cytosol"/>
    <property type="evidence" value="ECO:0007669"/>
    <property type="project" value="TreeGrafter"/>
</dbReference>
<dbReference type="PROSITE" id="PS51197">
    <property type="entry name" value="HTH_RRF2_2"/>
    <property type="match status" value="1"/>
</dbReference>
<dbReference type="Gene3D" id="1.10.10.10">
    <property type="entry name" value="Winged helix-like DNA-binding domain superfamily/Winged helix DNA-binding domain"/>
    <property type="match status" value="1"/>
</dbReference>
<accession>A0A2M9D0K6</accession>
<evidence type="ECO:0000256" key="1">
    <source>
        <dbReference type="ARBA" id="ARBA00023125"/>
    </source>
</evidence>
<reference evidence="2 3" key="1">
    <citation type="submission" date="2017-11" db="EMBL/GenBank/DDBJ databases">
        <title>Genomic Encyclopedia of Archaeal and Bacterial Type Strains, Phase II (KMG-II): From Individual Species to Whole Genera.</title>
        <authorList>
            <person name="Goeker M."/>
        </authorList>
    </citation>
    <scope>NUCLEOTIDE SEQUENCE [LARGE SCALE GENOMIC DNA]</scope>
    <source>
        <strain evidence="2 3">DSM 25478</strain>
    </source>
</reference>
<dbReference type="InterPro" id="IPR036390">
    <property type="entry name" value="WH_DNA-bd_sf"/>
</dbReference>
<evidence type="ECO:0000313" key="2">
    <source>
        <dbReference type="EMBL" id="PJJ77699.1"/>
    </source>
</evidence>
<dbReference type="NCBIfam" id="TIGR00738">
    <property type="entry name" value="rrf2_super"/>
    <property type="match status" value="1"/>
</dbReference>
<protein>
    <submittedName>
        <fullName evidence="2">BadM/Rrf2 family transcriptional regulator</fullName>
    </submittedName>
</protein>
<keyword evidence="3" id="KW-1185">Reference proteome</keyword>
<comment type="caution">
    <text evidence="2">The sequence shown here is derived from an EMBL/GenBank/DDBJ whole genome shotgun (WGS) entry which is preliminary data.</text>
</comment>
<dbReference type="InterPro" id="IPR000944">
    <property type="entry name" value="Tscrpt_reg_Rrf2"/>
</dbReference>
<dbReference type="RefSeq" id="WP_244900135.1">
    <property type="nucleotide sequence ID" value="NZ_PGFE01000001.1"/>
</dbReference>
<dbReference type="EMBL" id="PGFE01000001">
    <property type="protein sequence ID" value="PJJ77699.1"/>
    <property type="molecule type" value="Genomic_DNA"/>
</dbReference>
<dbReference type="Proteomes" id="UP000231693">
    <property type="component" value="Unassembled WGS sequence"/>
</dbReference>
<sequence>MPVRDWGVRITAKVDYAVRLCVELAGRDRPEAFVKADDLSAAQDVPVAYVLGILNALKQAGIVESRRGADGGTRLASPAREIVVADVIRAIDGPLATVGGTHVEEVDYGGRATAVRDVWVALRASMRSVLDVVTLEDVARSALPEPAATFLADDDAWATRPNGRATWVGRRQDG</sequence>
<evidence type="ECO:0000313" key="3">
    <source>
        <dbReference type="Proteomes" id="UP000231693"/>
    </source>
</evidence>
<gene>
    <name evidence="2" type="ORF">CLV28_0925</name>
</gene>
<dbReference type="GO" id="GO:0003700">
    <property type="term" value="F:DNA-binding transcription factor activity"/>
    <property type="evidence" value="ECO:0007669"/>
    <property type="project" value="TreeGrafter"/>
</dbReference>
<dbReference type="SUPFAM" id="SSF46785">
    <property type="entry name" value="Winged helix' DNA-binding domain"/>
    <property type="match status" value="1"/>
</dbReference>
<dbReference type="InterPro" id="IPR036388">
    <property type="entry name" value="WH-like_DNA-bd_sf"/>
</dbReference>